<dbReference type="Proteomes" id="UP000240957">
    <property type="component" value="Unassembled WGS sequence"/>
</dbReference>
<dbReference type="AlphaFoldDB" id="A0A371YTJ3"/>
<name>A0A371YTJ3_9GAMM</name>
<accession>A0A371YTJ3</accession>
<evidence type="ECO:0000313" key="2">
    <source>
        <dbReference type="EMBL" id="RFC84796.1"/>
    </source>
</evidence>
<comment type="caution">
    <text evidence="2">The sequence shown here is derived from an EMBL/GenBank/DDBJ whole genome shotgun (WGS) entry which is preliminary data.</text>
</comment>
<dbReference type="EMBL" id="PYIX02000004">
    <property type="protein sequence ID" value="RFC84796.1"/>
    <property type="molecule type" value="Genomic_DNA"/>
</dbReference>
<sequence>MKNETPKEIKYSHINIGDKFQAQAYIYLTKAISHIASIGRKSEFCWLVSYKALPDESHSAFAHQEYAVFNPELNYIQDGFIFSNGKQIAIEITAYVPIYNAETLIDWRNNQGFHQLEKALILPLGVIKTVINYAELAQDRHDYIHLGHTLNKNPQHNSPCIGVDGCLFNLITHSMRADARKYHIQGQDSIALHLRAIKRLNQAVKAHAENGGLF</sequence>
<organism evidence="2 3">
    <name type="scientific">Acinetobacter sichuanensis</name>
    <dbReference type="NCBI Taxonomy" id="2136183"/>
    <lineage>
        <taxon>Bacteria</taxon>
        <taxon>Pseudomonadati</taxon>
        <taxon>Pseudomonadota</taxon>
        <taxon>Gammaproteobacteria</taxon>
        <taxon>Moraxellales</taxon>
        <taxon>Moraxellaceae</taxon>
        <taxon>Acinetobacter</taxon>
    </lineage>
</organism>
<dbReference type="Proteomes" id="UP001595455">
    <property type="component" value="Unassembled WGS sequence"/>
</dbReference>
<keyword evidence="4" id="KW-1185">Reference proteome</keyword>
<dbReference type="OrthoDB" id="9819214at2"/>
<gene>
    <name evidence="1" type="ORF">ACFODO_04785</name>
    <name evidence="2" type="ORF">C9E89_004295</name>
</gene>
<evidence type="ECO:0000313" key="3">
    <source>
        <dbReference type="Proteomes" id="UP000240957"/>
    </source>
</evidence>
<reference evidence="1" key="1">
    <citation type="journal article" date="2014" name="Int. J. Syst. Evol. Microbiol.">
        <title>Complete genome of a new Firmicutes species belonging to the dominant human colonic microbiota ('Ruminococcus bicirculans') reveals two chromosomes and a selective capacity to utilize plant glucans.</title>
        <authorList>
            <consortium name="NISC Comparative Sequencing Program"/>
            <person name="Wegmann U."/>
            <person name="Louis P."/>
            <person name="Goesmann A."/>
            <person name="Henrissat B."/>
            <person name="Duncan S.H."/>
            <person name="Flint H.J."/>
        </authorList>
    </citation>
    <scope>NUCLEOTIDE SEQUENCE</scope>
    <source>
        <strain evidence="1">KCTC 62575</strain>
    </source>
</reference>
<reference evidence="1" key="4">
    <citation type="submission" date="2024-09" db="EMBL/GenBank/DDBJ databases">
        <authorList>
            <person name="Sun Q."/>
            <person name="Mori K."/>
        </authorList>
    </citation>
    <scope>NUCLEOTIDE SEQUENCE</scope>
    <source>
        <strain evidence="1">KCTC 62575</strain>
    </source>
</reference>
<reference evidence="2 3" key="2">
    <citation type="submission" date="2018-08" db="EMBL/GenBank/DDBJ databases">
        <title>The draft genome of Acinetobacter sichuanensis strain WCHAc060041.</title>
        <authorList>
            <person name="Qin J."/>
            <person name="Feng Y."/>
            <person name="Zong Z."/>
        </authorList>
    </citation>
    <scope>NUCLEOTIDE SEQUENCE [LARGE SCALE GENOMIC DNA]</scope>
    <source>
        <strain evidence="2 3">WCHAc060041</strain>
    </source>
</reference>
<evidence type="ECO:0000313" key="1">
    <source>
        <dbReference type="EMBL" id="MFC2994599.1"/>
    </source>
</evidence>
<evidence type="ECO:0000313" key="4">
    <source>
        <dbReference type="Proteomes" id="UP001595455"/>
    </source>
</evidence>
<dbReference type="EMBL" id="JBHRSF010000007">
    <property type="protein sequence ID" value="MFC2994599.1"/>
    <property type="molecule type" value="Genomic_DNA"/>
</dbReference>
<proteinExistence type="predicted"/>
<dbReference type="RefSeq" id="WP_107008355.1">
    <property type="nucleotide sequence ID" value="NZ_JBHRSF010000007.1"/>
</dbReference>
<reference evidence="4" key="3">
    <citation type="journal article" date="2019" name="Int. J. Syst. Evol. Microbiol.">
        <title>The Global Catalogue of Microorganisms (GCM) 10K type strain sequencing project: providing services to taxonomists for standard genome sequencing and annotation.</title>
        <authorList>
            <consortium name="The Broad Institute Genomics Platform"/>
            <consortium name="The Broad Institute Genome Sequencing Center for Infectious Disease"/>
            <person name="Wu L."/>
            <person name="Ma J."/>
        </authorList>
    </citation>
    <scope>NUCLEOTIDE SEQUENCE [LARGE SCALE GENOMIC DNA]</scope>
    <source>
        <strain evidence="4">KCTC 62575</strain>
    </source>
</reference>
<protein>
    <submittedName>
        <fullName evidence="2">Uncharacterized protein</fullName>
    </submittedName>
</protein>